<proteinExistence type="predicted"/>
<dbReference type="STRING" id="244447.ENSCSEP00000012142"/>
<feature type="compositionally biased region" description="Polar residues" evidence="8">
    <location>
        <begin position="1"/>
        <end position="20"/>
    </location>
</feature>
<dbReference type="InterPro" id="IPR051284">
    <property type="entry name" value="ZnF_MYMT-QRICH1"/>
</dbReference>
<feature type="compositionally biased region" description="Basic and acidic residues" evidence="8">
    <location>
        <begin position="974"/>
        <end position="988"/>
    </location>
</feature>
<feature type="domain" description="TRASH" evidence="9">
    <location>
        <begin position="718"/>
        <end position="753"/>
    </location>
</feature>
<feature type="compositionally biased region" description="Basic and acidic residues" evidence="8">
    <location>
        <begin position="119"/>
        <end position="133"/>
    </location>
</feature>
<evidence type="ECO:0000313" key="11">
    <source>
        <dbReference type="Proteomes" id="UP000265120"/>
    </source>
</evidence>
<reference evidence="10" key="3">
    <citation type="submission" date="2025-09" db="UniProtKB">
        <authorList>
            <consortium name="Ensembl"/>
        </authorList>
    </citation>
    <scope>IDENTIFICATION</scope>
</reference>
<name>A0A3P8VCM0_CYNSE</name>
<feature type="compositionally biased region" description="Polar residues" evidence="8">
    <location>
        <begin position="822"/>
        <end position="851"/>
    </location>
</feature>
<feature type="region of interest" description="Disordered" evidence="8">
    <location>
        <begin position="1078"/>
        <end position="1130"/>
    </location>
</feature>
<evidence type="ECO:0000256" key="3">
    <source>
        <dbReference type="ARBA" id="ARBA00022723"/>
    </source>
</evidence>
<evidence type="ECO:0000256" key="8">
    <source>
        <dbReference type="SAM" id="MobiDB-lite"/>
    </source>
</evidence>
<dbReference type="PANTHER" id="PTHR45736">
    <property type="entry name" value="ZINC FINGER MYM-TYPE PROTEIN"/>
    <property type="match status" value="1"/>
</dbReference>
<dbReference type="Pfam" id="PF24900">
    <property type="entry name" value="TRASH_ZMYM4"/>
    <property type="match status" value="1"/>
</dbReference>
<dbReference type="FunCoup" id="A0A3P8VCM0">
    <property type="interactions" value="111"/>
</dbReference>
<feature type="domain" description="TRASH" evidence="9">
    <location>
        <begin position="315"/>
        <end position="351"/>
    </location>
</feature>
<keyword evidence="6" id="KW-0862">Zinc</keyword>
<feature type="compositionally biased region" description="Basic residues" evidence="8">
    <location>
        <begin position="1433"/>
        <end position="1447"/>
    </location>
</feature>
<feature type="domain" description="TRASH" evidence="9">
    <location>
        <begin position="504"/>
        <end position="543"/>
    </location>
</feature>
<dbReference type="Pfam" id="PF25561">
    <property type="entry name" value="QRICH1"/>
    <property type="match status" value="1"/>
</dbReference>
<keyword evidence="11" id="KW-1185">Reference proteome</keyword>
<dbReference type="SUPFAM" id="SSF57716">
    <property type="entry name" value="Glucocorticoid receptor-like (DNA-binding domain)"/>
    <property type="match status" value="1"/>
</dbReference>
<evidence type="ECO:0000259" key="9">
    <source>
        <dbReference type="SMART" id="SM00746"/>
    </source>
</evidence>
<dbReference type="InterPro" id="IPR011017">
    <property type="entry name" value="TRASH_dom"/>
</dbReference>
<feature type="compositionally biased region" description="Acidic residues" evidence="8">
    <location>
        <begin position="1453"/>
        <end position="1463"/>
    </location>
</feature>
<dbReference type="GeneTree" id="ENSGT00940000166582"/>
<keyword evidence="7" id="KW-0832">Ubl conjugation</keyword>
<evidence type="ECO:0000313" key="10">
    <source>
        <dbReference type="Ensembl" id="ENSCSEP00000012142.1"/>
    </source>
</evidence>
<feature type="compositionally biased region" description="Polar residues" evidence="8">
    <location>
        <begin position="217"/>
        <end position="226"/>
    </location>
</feature>
<accession>A0A3P8VCM0</accession>
<dbReference type="GO" id="GO:0008270">
    <property type="term" value="F:zinc ion binding"/>
    <property type="evidence" value="ECO:0007669"/>
    <property type="project" value="UniProtKB-KW"/>
</dbReference>
<feature type="region of interest" description="Disordered" evidence="8">
    <location>
        <begin position="973"/>
        <end position="1007"/>
    </location>
</feature>
<reference evidence="10" key="2">
    <citation type="submission" date="2025-08" db="UniProtKB">
        <authorList>
            <consortium name="Ensembl"/>
        </authorList>
    </citation>
    <scope>IDENTIFICATION</scope>
</reference>
<dbReference type="InterPro" id="IPR021893">
    <property type="entry name" value="ZMYM2-like_C"/>
</dbReference>
<feature type="domain" description="TRASH" evidence="9">
    <location>
        <begin position="630"/>
        <end position="666"/>
    </location>
</feature>
<dbReference type="Pfam" id="PF06467">
    <property type="entry name" value="zf-FCS"/>
    <property type="match status" value="1"/>
</dbReference>
<feature type="domain" description="TRASH" evidence="9">
    <location>
        <begin position="358"/>
        <end position="397"/>
    </location>
</feature>
<evidence type="ECO:0000256" key="5">
    <source>
        <dbReference type="ARBA" id="ARBA00022771"/>
    </source>
</evidence>
<reference evidence="10 11" key="1">
    <citation type="journal article" date="2014" name="Nat. Genet.">
        <title>Whole-genome sequence of a flatfish provides insights into ZW sex chromosome evolution and adaptation to a benthic lifestyle.</title>
        <authorList>
            <person name="Chen S."/>
            <person name="Zhang G."/>
            <person name="Shao C."/>
            <person name="Huang Q."/>
            <person name="Liu G."/>
            <person name="Zhang P."/>
            <person name="Song W."/>
            <person name="An N."/>
            <person name="Chalopin D."/>
            <person name="Volff J.N."/>
            <person name="Hong Y."/>
            <person name="Li Q."/>
            <person name="Sha Z."/>
            <person name="Zhou H."/>
            <person name="Xie M."/>
            <person name="Yu Q."/>
            <person name="Liu Y."/>
            <person name="Xiang H."/>
            <person name="Wang N."/>
            <person name="Wu K."/>
            <person name="Yang C."/>
            <person name="Zhou Q."/>
            <person name="Liao X."/>
            <person name="Yang L."/>
            <person name="Hu Q."/>
            <person name="Zhang J."/>
            <person name="Meng L."/>
            <person name="Jin L."/>
            <person name="Tian Y."/>
            <person name="Lian J."/>
            <person name="Yang J."/>
            <person name="Miao G."/>
            <person name="Liu S."/>
            <person name="Liang Z."/>
            <person name="Yan F."/>
            <person name="Li Y."/>
            <person name="Sun B."/>
            <person name="Zhang H."/>
            <person name="Zhang J."/>
            <person name="Zhu Y."/>
            <person name="Du M."/>
            <person name="Zhao Y."/>
            <person name="Schartl M."/>
            <person name="Tang Q."/>
            <person name="Wang J."/>
        </authorList>
    </citation>
    <scope>NUCLEOTIDE SEQUENCE</scope>
</reference>
<keyword evidence="3" id="KW-0479">Metal-binding</keyword>
<evidence type="ECO:0000256" key="1">
    <source>
        <dbReference type="ARBA" id="ARBA00022499"/>
    </source>
</evidence>
<evidence type="ECO:0000256" key="7">
    <source>
        <dbReference type="ARBA" id="ARBA00022843"/>
    </source>
</evidence>
<dbReference type="PANTHER" id="PTHR45736:SF5">
    <property type="entry name" value="ZINC FINGER MYM-TYPE PROTEIN 4"/>
    <property type="match status" value="1"/>
</dbReference>
<feature type="domain" description="TRASH" evidence="9">
    <location>
        <begin position="420"/>
        <end position="455"/>
    </location>
</feature>
<feature type="domain" description="TRASH" evidence="9">
    <location>
        <begin position="759"/>
        <end position="794"/>
    </location>
</feature>
<feature type="compositionally biased region" description="Basic residues" evidence="8">
    <location>
        <begin position="1093"/>
        <end position="1108"/>
    </location>
</feature>
<dbReference type="GeneID" id="103393896"/>
<dbReference type="InParanoid" id="A0A3P8VCM0"/>
<feature type="compositionally biased region" description="Polar residues" evidence="8">
    <location>
        <begin position="236"/>
        <end position="250"/>
    </location>
</feature>
<evidence type="ECO:0000256" key="6">
    <source>
        <dbReference type="ARBA" id="ARBA00022833"/>
    </source>
</evidence>
<feature type="compositionally biased region" description="Polar residues" evidence="8">
    <location>
        <begin position="180"/>
        <end position="189"/>
    </location>
</feature>
<feature type="region of interest" description="Disordered" evidence="8">
    <location>
        <begin position="1"/>
        <end position="284"/>
    </location>
</feature>
<dbReference type="InterPro" id="IPR057926">
    <property type="entry name" value="QRICH1_dom"/>
</dbReference>
<dbReference type="Proteomes" id="UP000265120">
    <property type="component" value="Chromosome 18"/>
</dbReference>
<dbReference type="Pfam" id="PF12012">
    <property type="entry name" value="DUF3504"/>
    <property type="match status" value="1"/>
</dbReference>
<organism evidence="10 11">
    <name type="scientific">Cynoglossus semilaevis</name>
    <name type="common">Tongue sole</name>
    <dbReference type="NCBI Taxonomy" id="244447"/>
    <lineage>
        <taxon>Eukaryota</taxon>
        <taxon>Metazoa</taxon>
        <taxon>Chordata</taxon>
        <taxon>Craniata</taxon>
        <taxon>Vertebrata</taxon>
        <taxon>Euteleostomi</taxon>
        <taxon>Actinopterygii</taxon>
        <taxon>Neopterygii</taxon>
        <taxon>Teleostei</taxon>
        <taxon>Neoteleostei</taxon>
        <taxon>Acanthomorphata</taxon>
        <taxon>Carangaria</taxon>
        <taxon>Pleuronectiformes</taxon>
        <taxon>Pleuronectoidei</taxon>
        <taxon>Cynoglossidae</taxon>
        <taxon>Cynoglossinae</taxon>
        <taxon>Cynoglossus</taxon>
    </lineage>
</organism>
<sequence length="1463" mass="162762">MATTGSTDGHQRLATNQDPTVQECGAEKEKEAGDVNSTVAENGDHRKEAAADVSPSCSDPHPSPSSTDQTFTVTASVPDDEPNSSSETGTGPEVKTEETDKENVSVTDENNSEGEDTDMDKTSDAQKDLKENAAPRSCTLRVSTADDLDEMMDIGTVDQIDQEAQMEKEEGWETPRDVQRTPSSGSSPTGQVEEDEEEQGDVKPSVLTPPKAETQEETTSSGRTSLSPPPKVNGMRTRSQTAKSSRSTSPPLVKVKDEPEDEEYDRALVSSTSDASVKDEPTTAREDLGIGSVYSVTQSTSSQKPPVLSSSHMSCFNCKKNLLKGQTAFQRRGCSALFCSTSCLATALPNQKSLSVICFNCQKAVLRPQDIILSPDAKGAMKEFCSQSCLSAFNYKKRSSATKKPEATKAIVSKGPHCICSVCNRICVSKHEVVLNEAVHKLCSDLCFTRFRSAHNLSVASCANCGSFCHGKSMTLRLEGTSKTLCNLTCLAKYKEKNKTTQPCSMCRVERLISEMVDNKNNEDDSVNLFCSSSCVMAFMVQTVSASGARVNCDHCGKNAVPAYHLAMSDTSIRNFCSLPCVMTFQENFKKSQKQMNIFTKLPVGSSQSPESAPVELEADLSKDADALNCSQCGRHITFTPEVIHLKDKMVFVCSPECSQEYKNDNFVTSPCEYCKAEKITTEVRRINNKDCHFCSEGCKLLFKHDLAKTWGKHCPSCTYCHCTSKKVVTAQYGGATEEFCCEECRSKYTMLFCHLSKCDMCGTKGKLKQSLPLLSEVKYFCDQTCLLQFCVEKSSQGELSKDPAEDTPVIANVMSLASENATASEQSSRQAGTTTKPLSKNSTQTETVEPQSPKILKNKALLCRPLVKNKGVSCRLQTSDAESQTVGIFPKMMVIPVPVPIYVPVPMAMYSQLTPQAVALPLPLPVPLLLPVTTDNAERIIETIQEIKEKIPADPYEADIILMAEMVAEQSEPEVKEKKAKVKVERKSGRRATAAAEDRTGAYGDDLDTEDLATFLNNFEDNSSDTGLRPLSRPHSREKSNSVANASAAVDSQPVAPPPMDVETDFNVETLEKMARLREHSQRSPSPPPTTSRRRQANKKGREKRGRKAQESKAADKKSQKGSALKAAATDLPKLQSRYGVDAWKRWMQWRQSQPNLVKPRFGSRPMELKEDLLKCTTTELSYGLCCFISEVKRPNGEPYTPDSLFYLCLGIQQYLFEHSRVENIFTDRFYSRFSAEFTEKLRDFQPLVTDSGYIHSLVEEEFLWECKQLGAYSPIVLLNTLLFFCCKYFGFTTVEQHRQLSFAHVMRCTKNNLDNTRTTFLRFYPPISTEAESDPETPAKKRKDEEAKEDILEMVENQENPLRCPVRLYEFYLSKCSESVKQRTNVFYLLPERCCVPNSPLWFSSTALDDTTMEAMLTRILTVRELHVHLMKQKSTRRKTSRKSSYRPNTEEEEEEEELSE</sequence>
<feature type="compositionally biased region" description="Basic and acidic residues" evidence="8">
    <location>
        <begin position="165"/>
        <end position="179"/>
    </location>
</feature>
<keyword evidence="4" id="KW-0677">Repeat</keyword>
<dbReference type="OrthoDB" id="10025028at2759"/>
<feature type="region of interest" description="Disordered" evidence="8">
    <location>
        <begin position="1433"/>
        <end position="1463"/>
    </location>
</feature>
<feature type="region of interest" description="Disordered" evidence="8">
    <location>
        <begin position="1019"/>
        <end position="1063"/>
    </location>
</feature>
<feature type="domain" description="TRASH" evidence="9">
    <location>
        <begin position="553"/>
        <end position="589"/>
    </location>
</feature>
<feature type="domain" description="TRASH" evidence="9">
    <location>
        <begin position="672"/>
        <end position="707"/>
    </location>
</feature>
<keyword evidence="5" id="KW-0863">Zinc-finger</keyword>
<feature type="compositionally biased region" description="Low complexity" evidence="8">
    <location>
        <begin position="1042"/>
        <end position="1053"/>
    </location>
</feature>
<feature type="compositionally biased region" description="Low complexity" evidence="8">
    <location>
        <begin position="54"/>
        <end position="66"/>
    </location>
</feature>
<dbReference type="OMA" id="HVHESSH"/>
<evidence type="ECO:0000256" key="4">
    <source>
        <dbReference type="ARBA" id="ARBA00022737"/>
    </source>
</evidence>
<keyword evidence="2" id="KW-0597">Phosphoprotein</keyword>
<feature type="domain" description="TRASH" evidence="9">
    <location>
        <begin position="462"/>
        <end position="498"/>
    </location>
</feature>
<feature type="compositionally biased region" description="Basic and acidic residues" evidence="8">
    <location>
        <begin position="94"/>
        <end position="103"/>
    </location>
</feature>
<evidence type="ECO:0000256" key="2">
    <source>
        <dbReference type="ARBA" id="ARBA00022553"/>
    </source>
</evidence>
<feature type="compositionally biased region" description="Basic and acidic residues" evidence="8">
    <location>
        <begin position="1109"/>
        <end position="1120"/>
    </location>
</feature>
<dbReference type="SMART" id="SM00746">
    <property type="entry name" value="TRASH"/>
    <property type="match status" value="10"/>
</dbReference>
<feature type="region of interest" description="Disordered" evidence="8">
    <location>
        <begin position="822"/>
        <end position="852"/>
    </location>
</feature>
<dbReference type="Ensembl" id="ENSCSET00000012286.1">
    <property type="protein sequence ID" value="ENSCSEP00000012142.1"/>
    <property type="gene ID" value="ENSCSEG00000007833.1"/>
</dbReference>
<protein>
    <submittedName>
        <fullName evidence="10">Zinc finger MYM-type protein 4-like</fullName>
    </submittedName>
</protein>
<keyword evidence="1" id="KW-1017">Isopeptide bond</keyword>
<dbReference type="InterPro" id="IPR010507">
    <property type="entry name" value="Znf_MYM"/>
</dbReference>
<dbReference type="RefSeq" id="XP_008329236.1">
    <property type="nucleotide sequence ID" value="XM_008331014.3"/>
</dbReference>